<evidence type="ECO:0008006" key="3">
    <source>
        <dbReference type="Google" id="ProtNLM"/>
    </source>
</evidence>
<dbReference type="Proteomes" id="UP000094622">
    <property type="component" value="Unassembled WGS sequence"/>
</dbReference>
<dbReference type="Gene3D" id="2.60.40.10">
    <property type="entry name" value="Immunoglobulins"/>
    <property type="match status" value="2"/>
</dbReference>
<organism evidence="1 2">
    <name type="scientific">Methylobrevis pamukkalensis</name>
    <dbReference type="NCBI Taxonomy" id="1439726"/>
    <lineage>
        <taxon>Bacteria</taxon>
        <taxon>Pseudomonadati</taxon>
        <taxon>Pseudomonadota</taxon>
        <taxon>Alphaproteobacteria</taxon>
        <taxon>Hyphomicrobiales</taxon>
        <taxon>Pleomorphomonadaceae</taxon>
        <taxon>Methylobrevis</taxon>
    </lineage>
</organism>
<dbReference type="EMBL" id="MCRJ01000188">
    <property type="protein sequence ID" value="ODN68400.1"/>
    <property type="molecule type" value="Genomic_DNA"/>
</dbReference>
<dbReference type="InterPro" id="IPR010221">
    <property type="entry name" value="VCBS_dom"/>
</dbReference>
<dbReference type="InterPro" id="IPR013783">
    <property type="entry name" value="Ig-like_fold"/>
</dbReference>
<dbReference type="NCBIfam" id="TIGR01965">
    <property type="entry name" value="VCBS_repeat"/>
    <property type="match status" value="2"/>
</dbReference>
<sequence>MADTYEGTYGTLTMSEDGEWTYVLDNASEDVQALGEGVFVDDQITVISDNDTKLVVTVRVTGTNDLPDITLTATDSAVAEDSDTSASGTISIADVDTEDASYLAYSSVEMVADGWTLDGNTNTWSQTSNYGTIVFNPDTGAYVYTLDNSSEAVQGLKSGSSETDTFTIHVTDGWGTSTKDIAITVTGQQDAPTVTVGDVSGDLAEEGTLTATATVTAADVDAGETAVVSPIDMAIGGWTLVDGSDSDYTKAGTYGTAVFDSLTGVVTYTLDNESSAVQDLGSAT</sequence>
<evidence type="ECO:0000313" key="1">
    <source>
        <dbReference type="EMBL" id="ODN68400.1"/>
    </source>
</evidence>
<reference evidence="1 2" key="1">
    <citation type="submission" date="2016-07" db="EMBL/GenBank/DDBJ databases">
        <title>Draft Genome Sequence of Methylobrevis pamukkalensis PK2.</title>
        <authorList>
            <person name="Vasilenko O.V."/>
            <person name="Doronina N.V."/>
            <person name="Shmareva M.N."/>
            <person name="Tarlachkov S.V."/>
            <person name="Mustakhimov I."/>
            <person name="Trotsenko Y.A."/>
        </authorList>
    </citation>
    <scope>NUCLEOTIDE SEQUENCE [LARGE SCALE GENOMIC DNA]</scope>
    <source>
        <strain evidence="1 2">PK2</strain>
    </source>
</reference>
<accession>A0A1E3GWH2</accession>
<evidence type="ECO:0000313" key="2">
    <source>
        <dbReference type="Proteomes" id="UP000094622"/>
    </source>
</evidence>
<dbReference type="AlphaFoldDB" id="A0A1E3GWH2"/>
<name>A0A1E3GWH2_9HYPH</name>
<keyword evidence="2" id="KW-1185">Reference proteome</keyword>
<comment type="caution">
    <text evidence="1">The sequence shown here is derived from an EMBL/GenBank/DDBJ whole genome shotgun (WGS) entry which is preliminary data.</text>
</comment>
<gene>
    <name evidence="1" type="ORF">A6302_04304</name>
</gene>
<protein>
    <recommendedName>
        <fullName evidence="3">RapA2 cadherin-like domain-containing protein</fullName>
    </recommendedName>
</protein>
<proteinExistence type="predicted"/>